<dbReference type="VEuPathDB" id="CryptoDB:Cvel_28481"/>
<reference evidence="2" key="1">
    <citation type="submission" date="2014-11" db="EMBL/GenBank/DDBJ databases">
        <authorList>
            <person name="Otto D Thomas"/>
            <person name="Naeem Raeece"/>
        </authorList>
    </citation>
    <scope>NUCLEOTIDE SEQUENCE</scope>
</reference>
<sequence length="191" mass="21417">MPPSPIYRCFKRLSPSKAKCLLCSGCVVFVLGGTGSTSPIWRHLERIHFTEFSKLKRELDAAATSKGPSDSFSSTPEQVAMTEFVQRIIPPAMMQKQTELLLMAMCIATVSFLFVENVYFEMFIMNFFTTYRLPYRQTMAGSALKTVTVKVNQAFLKKMAGHDVCVTTDEGTLQHARRRGHLDYTTPAAAL</sequence>
<organism evidence="2">
    <name type="scientific">Chromera velia CCMP2878</name>
    <dbReference type="NCBI Taxonomy" id="1169474"/>
    <lineage>
        <taxon>Eukaryota</taxon>
        <taxon>Sar</taxon>
        <taxon>Alveolata</taxon>
        <taxon>Colpodellida</taxon>
        <taxon>Chromeraceae</taxon>
        <taxon>Chromera</taxon>
    </lineage>
</organism>
<keyword evidence="1" id="KW-0812">Transmembrane</keyword>
<evidence type="ECO:0008006" key="3">
    <source>
        <dbReference type="Google" id="ProtNLM"/>
    </source>
</evidence>
<name>A0A0G4HK40_9ALVE</name>
<dbReference type="EMBL" id="CDMZ01002975">
    <property type="protein sequence ID" value="CEM44623.1"/>
    <property type="molecule type" value="Genomic_DNA"/>
</dbReference>
<accession>A0A0G4HK40</accession>
<evidence type="ECO:0000313" key="2">
    <source>
        <dbReference type="EMBL" id="CEM44623.1"/>
    </source>
</evidence>
<proteinExistence type="predicted"/>
<dbReference type="PhylomeDB" id="A0A0G4HK40"/>
<evidence type="ECO:0000256" key="1">
    <source>
        <dbReference type="SAM" id="Phobius"/>
    </source>
</evidence>
<gene>
    <name evidence="2" type="ORF">Cvel_28481</name>
</gene>
<feature type="transmembrane region" description="Helical" evidence="1">
    <location>
        <begin position="100"/>
        <end position="120"/>
    </location>
</feature>
<keyword evidence="1" id="KW-0472">Membrane</keyword>
<dbReference type="AlphaFoldDB" id="A0A0G4HK40"/>
<keyword evidence="1" id="KW-1133">Transmembrane helix</keyword>
<protein>
    <recommendedName>
        <fullName evidence="3">BED-type domain-containing protein</fullName>
    </recommendedName>
</protein>